<proteinExistence type="inferred from homology"/>
<evidence type="ECO:0000313" key="6">
    <source>
        <dbReference type="EMBL" id="NGO62663.1"/>
    </source>
</evidence>
<comment type="similarity">
    <text evidence="1">Belongs to the bleomycin resistance protein family.</text>
</comment>
<evidence type="ECO:0000259" key="5">
    <source>
        <dbReference type="PROSITE" id="PS51819"/>
    </source>
</evidence>
<dbReference type="CDD" id="cd08349">
    <property type="entry name" value="BLMA_like"/>
    <property type="match status" value="1"/>
</dbReference>
<dbReference type="InterPro" id="IPR037523">
    <property type="entry name" value="VOC_core"/>
</dbReference>
<comment type="caution">
    <text evidence="6">The sequence shown here is derived from an EMBL/GenBank/DDBJ whole genome shotgun (WGS) entry which is preliminary data.</text>
</comment>
<dbReference type="InterPro" id="IPR004360">
    <property type="entry name" value="Glyas_Fos-R_dOase_dom"/>
</dbReference>
<keyword evidence="3" id="KW-0046">Antibiotic resistance</keyword>
<dbReference type="EMBL" id="JAAKZH010000001">
    <property type="protein sequence ID" value="NGO62663.1"/>
    <property type="molecule type" value="Genomic_DNA"/>
</dbReference>
<sequence>MSELTRAQRDASTGTGTRPTGGFAPLVPELDVTSIETSLNFWCNGLGFRIAYDRPAAKFAYLERQGAQLMLCQINGNWKTGALERPFGRGINFQIATDDLEPILESLRELDWPLFETVSESWYRIGENQENGSREFLVQDPDGYLIRFSQSIGTRSVD</sequence>
<dbReference type="Gene3D" id="3.10.180.10">
    <property type="entry name" value="2,3-Dihydroxybiphenyl 1,2-Dioxygenase, domain 1"/>
    <property type="match status" value="1"/>
</dbReference>
<evidence type="ECO:0000256" key="3">
    <source>
        <dbReference type="ARBA" id="ARBA00023251"/>
    </source>
</evidence>
<dbReference type="InterPro" id="IPR029068">
    <property type="entry name" value="Glyas_Bleomycin-R_OHBP_Dase"/>
</dbReference>
<name>A0A6M1RV16_9HYPH</name>
<organism evidence="6 7">
    <name type="scientific">Rhizobium daejeonense</name>
    <dbReference type="NCBI Taxonomy" id="240521"/>
    <lineage>
        <taxon>Bacteria</taxon>
        <taxon>Pseudomonadati</taxon>
        <taxon>Pseudomonadota</taxon>
        <taxon>Alphaproteobacteria</taxon>
        <taxon>Hyphomicrobiales</taxon>
        <taxon>Rhizobiaceae</taxon>
        <taxon>Rhizobium/Agrobacterium group</taxon>
        <taxon>Rhizobium</taxon>
    </lineage>
</organism>
<dbReference type="GO" id="GO:0046677">
    <property type="term" value="P:response to antibiotic"/>
    <property type="evidence" value="ECO:0007669"/>
    <property type="project" value="UniProtKB-KW"/>
</dbReference>
<dbReference type="PROSITE" id="PS51819">
    <property type="entry name" value="VOC"/>
    <property type="match status" value="1"/>
</dbReference>
<evidence type="ECO:0000256" key="2">
    <source>
        <dbReference type="ARBA" id="ARBA00021572"/>
    </source>
</evidence>
<dbReference type="AlphaFoldDB" id="A0A6M1RV16"/>
<dbReference type="RefSeq" id="WP_163900059.1">
    <property type="nucleotide sequence ID" value="NZ_CP048427.1"/>
</dbReference>
<evidence type="ECO:0000256" key="4">
    <source>
        <dbReference type="SAM" id="MobiDB-lite"/>
    </source>
</evidence>
<dbReference type="Proteomes" id="UP000477849">
    <property type="component" value="Unassembled WGS sequence"/>
</dbReference>
<evidence type="ECO:0000313" key="7">
    <source>
        <dbReference type="Proteomes" id="UP000477849"/>
    </source>
</evidence>
<accession>A0A6M1RV16</accession>
<gene>
    <name evidence="6" type="ORF">G6N76_03175</name>
</gene>
<feature type="domain" description="VOC" evidence="5">
    <location>
        <begin position="22"/>
        <end position="151"/>
    </location>
</feature>
<keyword evidence="7" id="KW-1185">Reference proteome</keyword>
<protein>
    <recommendedName>
        <fullName evidence="2">Bleomycin resistance protein</fullName>
    </recommendedName>
</protein>
<feature type="region of interest" description="Disordered" evidence="4">
    <location>
        <begin position="1"/>
        <end position="23"/>
    </location>
</feature>
<evidence type="ECO:0000256" key="1">
    <source>
        <dbReference type="ARBA" id="ARBA00011051"/>
    </source>
</evidence>
<dbReference type="SUPFAM" id="SSF54593">
    <property type="entry name" value="Glyoxalase/Bleomycin resistance protein/Dihydroxybiphenyl dioxygenase"/>
    <property type="match status" value="1"/>
</dbReference>
<reference evidence="6 7" key="1">
    <citation type="submission" date="2020-02" db="EMBL/GenBank/DDBJ databases">
        <title>Genome sequence of the type strain CCBAU10050 of Rhizobium daejeonense.</title>
        <authorList>
            <person name="Gao J."/>
            <person name="Sun J."/>
        </authorList>
    </citation>
    <scope>NUCLEOTIDE SEQUENCE [LARGE SCALE GENOMIC DNA]</scope>
    <source>
        <strain evidence="6 7">CCBAU10050</strain>
    </source>
</reference>
<dbReference type="InterPro" id="IPR000335">
    <property type="entry name" value="Bleomycin-R"/>
</dbReference>
<dbReference type="Pfam" id="PF00903">
    <property type="entry name" value="Glyoxalase"/>
    <property type="match status" value="1"/>
</dbReference>